<reference evidence="2 3" key="1">
    <citation type="submission" date="2020-03" db="EMBL/GenBank/DDBJ databases">
        <title>Above-ground endophytic microbial communities from plants in different locations in the United States.</title>
        <authorList>
            <person name="Frank C."/>
        </authorList>
    </citation>
    <scope>NUCLEOTIDE SEQUENCE [LARGE SCALE GENOMIC DNA]</scope>
    <source>
        <strain evidence="2 3">WW7</strain>
    </source>
</reference>
<gene>
    <name evidence="2" type="ORF">E9228_001415</name>
</gene>
<name>A0ABX0T9E1_9MICO</name>
<dbReference type="SUPFAM" id="SSF47090">
    <property type="entry name" value="PGBD-like"/>
    <property type="match status" value="1"/>
</dbReference>
<protein>
    <submittedName>
        <fullName evidence="2">Peptidoglycan hydrolase-like protein with peptidoglycan-binding domain</fullName>
    </submittedName>
</protein>
<organism evidence="2 3">
    <name type="scientific">Curtobacterium salicis</name>
    <dbReference type="NCBI Taxonomy" id="1779862"/>
    <lineage>
        <taxon>Bacteria</taxon>
        <taxon>Bacillati</taxon>
        <taxon>Actinomycetota</taxon>
        <taxon>Actinomycetes</taxon>
        <taxon>Micrococcales</taxon>
        <taxon>Microbacteriaceae</taxon>
        <taxon>Curtobacterium</taxon>
    </lineage>
</organism>
<accession>A0ABX0T9E1</accession>
<dbReference type="InterPro" id="IPR036366">
    <property type="entry name" value="PGBDSf"/>
</dbReference>
<keyword evidence="3" id="KW-1185">Reference proteome</keyword>
<evidence type="ECO:0000313" key="3">
    <source>
        <dbReference type="Proteomes" id="UP001318300"/>
    </source>
</evidence>
<dbReference type="Pfam" id="PF01471">
    <property type="entry name" value="PG_binding_1"/>
    <property type="match status" value="1"/>
</dbReference>
<evidence type="ECO:0000259" key="1">
    <source>
        <dbReference type="Pfam" id="PF01471"/>
    </source>
</evidence>
<dbReference type="RefSeq" id="WP_166779860.1">
    <property type="nucleotide sequence ID" value="NZ_JAAOYO010000002.1"/>
</dbReference>
<dbReference type="InterPro" id="IPR002477">
    <property type="entry name" value="Peptidoglycan-bd-like"/>
</dbReference>
<sequence length="352" mass="35964">MSGRRSGALSGSLIGLGSLLVAAAAAVGAVVALPADPPAALQTATPVETVAVTERTDADEHQVQLALDTGAPRAVVTSRTGIVTSSSCSTGGALRSGTEIARVDDLPVIALASGTPLFRDLHDDDRGEDVRGLQRELARLGSTITVDGVVGPGTRQAARSFLLAHDVPRSALSDDTIDRSAFAWIPAAEATVRTCTAVVGAPVDADGTLVELPAELRGARIEQLPAEVVAGARAVTVGQFRSAVDDHGVVTDPTALAQIGALPEYAATVASADGVPTLPATWALADPLTVQVVPPTALWDLRDDHACVQPVAGDPVRVEVVGSELGQSFVRADPGATFDRVRAAPDSGRPCR</sequence>
<proteinExistence type="predicted"/>
<evidence type="ECO:0000313" key="2">
    <source>
        <dbReference type="EMBL" id="NII40779.1"/>
    </source>
</evidence>
<dbReference type="Proteomes" id="UP001318300">
    <property type="component" value="Unassembled WGS sequence"/>
</dbReference>
<dbReference type="InterPro" id="IPR036365">
    <property type="entry name" value="PGBD-like_sf"/>
</dbReference>
<feature type="domain" description="Peptidoglycan binding-like" evidence="1">
    <location>
        <begin position="126"/>
        <end position="161"/>
    </location>
</feature>
<comment type="caution">
    <text evidence="2">The sequence shown here is derived from an EMBL/GenBank/DDBJ whole genome shotgun (WGS) entry which is preliminary data.</text>
</comment>
<dbReference type="Gene3D" id="1.10.101.10">
    <property type="entry name" value="PGBD-like superfamily/PGBD"/>
    <property type="match status" value="1"/>
</dbReference>
<dbReference type="EMBL" id="JAAOYO010000002">
    <property type="protein sequence ID" value="NII40779.1"/>
    <property type="molecule type" value="Genomic_DNA"/>
</dbReference>